<dbReference type="EMBL" id="CP003924">
    <property type="protein sequence ID" value="AGS33691.1"/>
    <property type="molecule type" value="Genomic_DNA"/>
</dbReference>
<evidence type="ECO:0008006" key="3">
    <source>
        <dbReference type="Google" id="ProtNLM"/>
    </source>
</evidence>
<dbReference type="PATRIC" id="fig|1224163.3.peg.208"/>
<dbReference type="KEGG" id="cmd:B841_01040"/>
<dbReference type="eggNOG" id="ENOG5032S5B">
    <property type="taxonomic scope" value="Bacteria"/>
</dbReference>
<keyword evidence="2" id="KW-1185">Reference proteome</keyword>
<dbReference type="STRING" id="1224163.B841_01040"/>
<evidence type="ECO:0000313" key="2">
    <source>
        <dbReference type="Proteomes" id="UP000015388"/>
    </source>
</evidence>
<proteinExistence type="predicted"/>
<dbReference type="AlphaFoldDB" id="S5TFJ0"/>
<dbReference type="HOGENOM" id="CLU_119494_0_0_11"/>
<dbReference type="RefSeq" id="WP_020933626.1">
    <property type="nucleotide sequence ID" value="NC_021915.1"/>
</dbReference>
<protein>
    <recommendedName>
        <fullName evidence="3">DoxX family protein</fullName>
    </recommendedName>
</protein>
<dbReference type="Proteomes" id="UP000015388">
    <property type="component" value="Chromosome"/>
</dbReference>
<name>S5TFJ0_9CORY</name>
<sequence>MSKIATFFTRVIPGAFIANSGVGKIGMPAEASEGLQQYAATGVPLVKSLPADKFGTILGVSEVALGAALAIPAIPNRVAGVGLTAFSAGLLSLYFANPENTKADRIRPSDEGLSLSKDIFMLSLGVGLIAQGDEKKKESKAKGLGKKAAKAAAATKAAKALKK</sequence>
<gene>
    <name evidence="1" type="ORF">B841_01040</name>
</gene>
<evidence type="ECO:0000313" key="1">
    <source>
        <dbReference type="EMBL" id="AGS33691.1"/>
    </source>
</evidence>
<dbReference type="OrthoDB" id="3267263at2"/>
<reference evidence="1 2" key="1">
    <citation type="submission" date="2012-11" db="EMBL/GenBank/DDBJ databases">
        <title>The complete genome sequence of Corynebacterium maris Coryn-1 (=DSM 45190).</title>
        <authorList>
            <person name="Schaffert L."/>
            <person name="Albersmeier A."/>
            <person name="Kalinowski J."/>
            <person name="Ruckert C."/>
        </authorList>
    </citation>
    <scope>NUCLEOTIDE SEQUENCE [LARGE SCALE GENOMIC DNA]</scope>
    <source>
        <strain evidence="2">Coryn-1</strain>
    </source>
</reference>
<accession>S5TFJ0</accession>
<organism evidence="1 2">
    <name type="scientific">Corynebacterium maris DSM 45190</name>
    <dbReference type="NCBI Taxonomy" id="1224163"/>
    <lineage>
        <taxon>Bacteria</taxon>
        <taxon>Bacillati</taxon>
        <taxon>Actinomycetota</taxon>
        <taxon>Actinomycetes</taxon>
        <taxon>Mycobacteriales</taxon>
        <taxon>Corynebacteriaceae</taxon>
        <taxon>Corynebacterium</taxon>
    </lineage>
</organism>